<dbReference type="Pfam" id="PF12686">
    <property type="entry name" value="DUF3800"/>
    <property type="match status" value="1"/>
</dbReference>
<protein>
    <recommendedName>
        <fullName evidence="2">DUF3800 domain-containing protein</fullName>
    </recommendedName>
</protein>
<evidence type="ECO:0000313" key="1">
    <source>
        <dbReference type="EMBL" id="KKN60821.1"/>
    </source>
</evidence>
<accession>A0A0F9UHX0</accession>
<organism evidence="1">
    <name type="scientific">marine sediment metagenome</name>
    <dbReference type="NCBI Taxonomy" id="412755"/>
    <lineage>
        <taxon>unclassified sequences</taxon>
        <taxon>metagenomes</taxon>
        <taxon>ecological metagenomes</taxon>
    </lineage>
</organism>
<proteinExistence type="predicted"/>
<dbReference type="AlphaFoldDB" id="A0A0F9UHX0"/>
<comment type="caution">
    <text evidence="1">The sequence shown here is derived from an EMBL/GenBank/DDBJ whole genome shotgun (WGS) entry which is preliminary data.</text>
</comment>
<evidence type="ECO:0008006" key="2">
    <source>
        <dbReference type="Google" id="ProtNLM"/>
    </source>
</evidence>
<sequence>MTESINIYCDESCHLPNDGEKIMVLGAVVCPVDKAREIAVRLREIKQDHGFAPSFECKWNKVSPAKAAFYRDWLDYFFDDDDLSFRAVVADKTCLNHGAFNQDHDDWYFKMIFRLLEPIIKPQTGHRIYLDKKDTRSAKKVSKLHDVLCNNLYDFDREIIERVQVVESHAVEQLQLSDLLLGAVAYVNRDLSGNAGKDNFIDRLRQRSGYSLKASTLLREPKFNLFLWRGQSGAYLHE</sequence>
<name>A0A0F9UHX0_9ZZZZ</name>
<gene>
    <name evidence="1" type="ORF">LCGC14_0528080</name>
</gene>
<dbReference type="EMBL" id="LAZR01000681">
    <property type="protein sequence ID" value="KKN60821.1"/>
    <property type="molecule type" value="Genomic_DNA"/>
</dbReference>
<dbReference type="InterPro" id="IPR024524">
    <property type="entry name" value="DUF3800"/>
</dbReference>
<reference evidence="1" key="1">
    <citation type="journal article" date="2015" name="Nature">
        <title>Complex archaea that bridge the gap between prokaryotes and eukaryotes.</title>
        <authorList>
            <person name="Spang A."/>
            <person name="Saw J.H."/>
            <person name="Jorgensen S.L."/>
            <person name="Zaremba-Niedzwiedzka K."/>
            <person name="Martijn J."/>
            <person name="Lind A.E."/>
            <person name="van Eijk R."/>
            <person name="Schleper C."/>
            <person name="Guy L."/>
            <person name="Ettema T.J."/>
        </authorList>
    </citation>
    <scope>NUCLEOTIDE SEQUENCE</scope>
</reference>